<proteinExistence type="predicted"/>
<keyword evidence="2" id="KW-1185">Reference proteome</keyword>
<organism evidence="1 2">
    <name type="scientific">Racocetra persica</name>
    <dbReference type="NCBI Taxonomy" id="160502"/>
    <lineage>
        <taxon>Eukaryota</taxon>
        <taxon>Fungi</taxon>
        <taxon>Fungi incertae sedis</taxon>
        <taxon>Mucoromycota</taxon>
        <taxon>Glomeromycotina</taxon>
        <taxon>Glomeromycetes</taxon>
        <taxon>Diversisporales</taxon>
        <taxon>Gigasporaceae</taxon>
        <taxon>Racocetra</taxon>
    </lineage>
</organism>
<name>A0ACA9STA8_9GLOM</name>
<accession>A0ACA9STA8</accession>
<gene>
    <name evidence="1" type="ORF">RPERSI_LOCUS35133</name>
</gene>
<comment type="caution">
    <text evidence="1">The sequence shown here is derived from an EMBL/GenBank/DDBJ whole genome shotgun (WGS) entry which is preliminary data.</text>
</comment>
<dbReference type="Proteomes" id="UP000789920">
    <property type="component" value="Unassembled WGS sequence"/>
</dbReference>
<reference evidence="1" key="1">
    <citation type="submission" date="2021-06" db="EMBL/GenBank/DDBJ databases">
        <authorList>
            <person name="Kallberg Y."/>
            <person name="Tangrot J."/>
            <person name="Rosling A."/>
        </authorList>
    </citation>
    <scope>NUCLEOTIDE SEQUENCE</scope>
    <source>
        <strain evidence="1">MA461A</strain>
    </source>
</reference>
<evidence type="ECO:0000313" key="2">
    <source>
        <dbReference type="Proteomes" id="UP000789920"/>
    </source>
</evidence>
<evidence type="ECO:0000313" key="1">
    <source>
        <dbReference type="EMBL" id="CAG8848450.1"/>
    </source>
</evidence>
<protein>
    <submittedName>
        <fullName evidence="1">27837_t:CDS:1</fullName>
    </submittedName>
</protein>
<dbReference type="EMBL" id="CAJVQC010160774">
    <property type="protein sequence ID" value="CAG8848450.1"/>
    <property type="molecule type" value="Genomic_DNA"/>
</dbReference>
<sequence>MSAMERELSVKLGLDDIYLAVHDGDNKRFDDSTLRSGEFTKPL</sequence>